<sequence>MDIVKLPPGVRASEESDCIRIQEMPGGRYSLGGSVLSRCGEDEAPESVSLIGGDLYATYEDAEGAGLAWASEHCAEVLYVSRSAGTEPLPDVA</sequence>
<dbReference type="RefSeq" id="WP_106513388.1">
    <property type="nucleotide sequence ID" value="NZ_PXYI01000004.1"/>
</dbReference>
<keyword evidence="2" id="KW-1185">Reference proteome</keyword>
<comment type="caution">
    <text evidence="1">The sequence shown here is derived from an EMBL/GenBank/DDBJ whole genome shotgun (WGS) entry which is preliminary data.</text>
</comment>
<evidence type="ECO:0000313" key="2">
    <source>
        <dbReference type="Proteomes" id="UP000241167"/>
    </source>
</evidence>
<gene>
    <name evidence="1" type="ORF">C7I55_12820</name>
</gene>
<protein>
    <submittedName>
        <fullName evidence="1">Uncharacterized protein</fullName>
    </submittedName>
</protein>
<reference evidence="1 2" key="1">
    <citation type="submission" date="2018-03" db="EMBL/GenBank/DDBJ databases">
        <title>The draft genome of Sphingosinicella sp. GL-C-18.</title>
        <authorList>
            <person name="Liu L."/>
            <person name="Li L."/>
            <person name="Liang L."/>
            <person name="Zhang X."/>
            <person name="Wang T."/>
        </authorList>
    </citation>
    <scope>NUCLEOTIDE SEQUENCE [LARGE SCALE GENOMIC DNA]</scope>
    <source>
        <strain evidence="1 2">GL-C-18</strain>
    </source>
</reference>
<dbReference type="AlphaFoldDB" id="A0A2P7QNE3"/>
<dbReference type="Proteomes" id="UP000241167">
    <property type="component" value="Unassembled WGS sequence"/>
</dbReference>
<organism evidence="1 2">
    <name type="scientific">Allosphingosinicella deserti</name>
    <dbReference type="NCBI Taxonomy" id="2116704"/>
    <lineage>
        <taxon>Bacteria</taxon>
        <taxon>Pseudomonadati</taxon>
        <taxon>Pseudomonadota</taxon>
        <taxon>Alphaproteobacteria</taxon>
        <taxon>Sphingomonadales</taxon>
        <taxon>Sphingomonadaceae</taxon>
        <taxon>Allosphingosinicella</taxon>
    </lineage>
</organism>
<name>A0A2P7QNE3_9SPHN</name>
<accession>A0A2P7QNE3</accession>
<dbReference type="OrthoDB" id="7574122at2"/>
<proteinExistence type="predicted"/>
<evidence type="ECO:0000313" key="1">
    <source>
        <dbReference type="EMBL" id="PSJ39487.1"/>
    </source>
</evidence>
<dbReference type="EMBL" id="PXYI01000004">
    <property type="protein sequence ID" value="PSJ39487.1"/>
    <property type="molecule type" value="Genomic_DNA"/>
</dbReference>